<dbReference type="InterPro" id="IPR043917">
    <property type="entry name" value="DUF5753"/>
</dbReference>
<accession>A0A7W7SJT4</accession>
<dbReference type="Proteomes" id="UP000573327">
    <property type="component" value="Unassembled WGS sequence"/>
</dbReference>
<comment type="caution">
    <text evidence="2">The sequence shown here is derived from an EMBL/GenBank/DDBJ whole genome shotgun (WGS) entry which is preliminary data.</text>
</comment>
<dbReference type="CDD" id="cd00093">
    <property type="entry name" value="HTH_XRE"/>
    <property type="match status" value="1"/>
</dbReference>
<gene>
    <name evidence="2" type="ORF">F4556_007306</name>
</gene>
<dbReference type="EMBL" id="JACHJR010000001">
    <property type="protein sequence ID" value="MBB4951771.1"/>
    <property type="molecule type" value="Genomic_DNA"/>
</dbReference>
<dbReference type="AlphaFoldDB" id="A0A7W7SJT4"/>
<dbReference type="SUPFAM" id="SSF47413">
    <property type="entry name" value="lambda repressor-like DNA-binding domains"/>
    <property type="match status" value="1"/>
</dbReference>
<dbReference type="RefSeq" id="WP_184923968.1">
    <property type="nucleotide sequence ID" value="NZ_JACHJR010000001.1"/>
</dbReference>
<evidence type="ECO:0000313" key="2">
    <source>
        <dbReference type="EMBL" id="MBB4951771.1"/>
    </source>
</evidence>
<reference evidence="2 3" key="1">
    <citation type="submission" date="2020-08" db="EMBL/GenBank/DDBJ databases">
        <title>Sequencing the genomes of 1000 actinobacteria strains.</title>
        <authorList>
            <person name="Klenk H.-P."/>
        </authorList>
    </citation>
    <scope>NUCLEOTIDE SEQUENCE [LARGE SCALE GENOMIC DNA]</scope>
    <source>
        <strain evidence="2 3">DSM 44786</strain>
    </source>
</reference>
<dbReference type="InterPro" id="IPR001387">
    <property type="entry name" value="Cro/C1-type_HTH"/>
</dbReference>
<evidence type="ECO:0000259" key="1">
    <source>
        <dbReference type="SMART" id="SM00530"/>
    </source>
</evidence>
<name>A0A7W7SJT4_9ACTN</name>
<keyword evidence="3" id="KW-1185">Reference proteome</keyword>
<protein>
    <submittedName>
        <fullName evidence="2">Transcriptional regulator with XRE-family HTH domain</fullName>
    </submittedName>
</protein>
<organism evidence="2 3">
    <name type="scientific">Kitasatospora gansuensis</name>
    <dbReference type="NCBI Taxonomy" id="258050"/>
    <lineage>
        <taxon>Bacteria</taxon>
        <taxon>Bacillati</taxon>
        <taxon>Actinomycetota</taxon>
        <taxon>Actinomycetes</taxon>
        <taxon>Kitasatosporales</taxon>
        <taxon>Streptomycetaceae</taxon>
        <taxon>Kitasatospora</taxon>
    </lineage>
</organism>
<sequence>MPLSPSSSAQSAREAVATRLKEVQKDADLTGHGLALRLGWSESKVSRIANARTPPSDADIRAWCDACGVPEQAADIVAANRQAGEMYVEWKRLHRSGMKHAQESVLPVIKGSRHIGVYCSNVTPGMLQRHAYAHALMSTITEFQQTPDDVDDAVESRLKRSRYLFEGTRTFAFVLEETVLRYRVGDRAAMEDQLQYLLEVIGAARVSFGIIPFGAQRKMWPLEAFSLFDDRQVNAELLSAAVTITAPGEIAAYLKAFKILSSMAVYGAQAKALIRAALSSLE</sequence>
<dbReference type="Gene3D" id="1.10.260.40">
    <property type="entry name" value="lambda repressor-like DNA-binding domains"/>
    <property type="match status" value="1"/>
</dbReference>
<proteinExistence type="predicted"/>
<dbReference type="Pfam" id="PF19054">
    <property type="entry name" value="DUF5753"/>
    <property type="match status" value="1"/>
</dbReference>
<dbReference type="InterPro" id="IPR010982">
    <property type="entry name" value="Lambda_DNA-bd_dom_sf"/>
</dbReference>
<dbReference type="GO" id="GO:0003677">
    <property type="term" value="F:DNA binding"/>
    <property type="evidence" value="ECO:0007669"/>
    <property type="project" value="InterPro"/>
</dbReference>
<feature type="domain" description="HTH cro/C1-type" evidence="1">
    <location>
        <begin position="19"/>
        <end position="74"/>
    </location>
</feature>
<dbReference type="SMART" id="SM00530">
    <property type="entry name" value="HTH_XRE"/>
    <property type="match status" value="1"/>
</dbReference>
<dbReference type="Pfam" id="PF13560">
    <property type="entry name" value="HTH_31"/>
    <property type="match status" value="1"/>
</dbReference>
<evidence type="ECO:0000313" key="3">
    <source>
        <dbReference type="Proteomes" id="UP000573327"/>
    </source>
</evidence>